<feature type="region of interest" description="Disordered" evidence="2">
    <location>
        <begin position="275"/>
        <end position="321"/>
    </location>
</feature>
<reference evidence="3" key="1">
    <citation type="submission" date="2020-01" db="EMBL/GenBank/DDBJ databases">
        <authorList>
            <consortium name="DOE Joint Genome Institute"/>
            <person name="Haridas S."/>
            <person name="Albert R."/>
            <person name="Binder M."/>
            <person name="Bloem J."/>
            <person name="Labutti K."/>
            <person name="Salamov A."/>
            <person name="Andreopoulos B."/>
            <person name="Baker S.E."/>
            <person name="Barry K."/>
            <person name="Bills G."/>
            <person name="Bluhm B.H."/>
            <person name="Cannon C."/>
            <person name="Castanera R."/>
            <person name="Culley D.E."/>
            <person name="Daum C."/>
            <person name="Ezra D."/>
            <person name="Gonzalez J.B."/>
            <person name="Henrissat B."/>
            <person name="Kuo A."/>
            <person name="Liang C."/>
            <person name="Lipzen A."/>
            <person name="Lutzoni F."/>
            <person name="Magnuson J."/>
            <person name="Mondo S."/>
            <person name="Nolan M."/>
            <person name="Ohm R."/>
            <person name="Pangilinan J."/>
            <person name="Park H.-J."/>
            <person name="Ramirez L."/>
            <person name="Alfaro M."/>
            <person name="Sun H."/>
            <person name="Tritt A."/>
            <person name="Yoshinaga Y."/>
            <person name="Zwiers L.-H."/>
            <person name="Turgeon B.G."/>
            <person name="Goodwin S.B."/>
            <person name="Spatafora J.W."/>
            <person name="Crous P.W."/>
            <person name="Grigoriev I.V."/>
        </authorList>
    </citation>
    <scope>NUCLEOTIDE SEQUENCE</scope>
    <source>
        <strain evidence="3">P77</strain>
    </source>
</reference>
<keyword evidence="1" id="KW-0175">Coiled coil</keyword>
<feature type="compositionally biased region" description="Polar residues" evidence="2">
    <location>
        <begin position="277"/>
        <end position="286"/>
    </location>
</feature>
<feature type="compositionally biased region" description="Polar residues" evidence="2">
    <location>
        <begin position="239"/>
        <end position="249"/>
    </location>
</feature>
<evidence type="ECO:0000256" key="1">
    <source>
        <dbReference type="SAM" id="Coils"/>
    </source>
</evidence>
<feature type="region of interest" description="Disordered" evidence="2">
    <location>
        <begin position="234"/>
        <end position="262"/>
    </location>
</feature>
<dbReference type="EMBL" id="ML975563">
    <property type="protein sequence ID" value="KAF1828352.1"/>
    <property type="molecule type" value="Genomic_DNA"/>
</dbReference>
<protein>
    <submittedName>
        <fullName evidence="3">Uncharacterized protein</fullName>
    </submittedName>
</protein>
<accession>A0A6A5K2B7</accession>
<proteinExistence type="predicted"/>
<evidence type="ECO:0000313" key="3">
    <source>
        <dbReference type="EMBL" id="KAF1828352.1"/>
    </source>
</evidence>
<dbReference type="AlphaFoldDB" id="A0A6A5K2B7"/>
<gene>
    <name evidence="3" type="ORF">BDW02DRAFT_635224</name>
</gene>
<feature type="compositionally biased region" description="Low complexity" evidence="2">
    <location>
        <begin position="287"/>
        <end position="321"/>
    </location>
</feature>
<organism evidence="3 4">
    <name type="scientific">Decorospora gaudefroyi</name>
    <dbReference type="NCBI Taxonomy" id="184978"/>
    <lineage>
        <taxon>Eukaryota</taxon>
        <taxon>Fungi</taxon>
        <taxon>Dikarya</taxon>
        <taxon>Ascomycota</taxon>
        <taxon>Pezizomycotina</taxon>
        <taxon>Dothideomycetes</taxon>
        <taxon>Pleosporomycetidae</taxon>
        <taxon>Pleosporales</taxon>
        <taxon>Pleosporineae</taxon>
        <taxon>Pleosporaceae</taxon>
        <taxon>Decorospora</taxon>
    </lineage>
</organism>
<sequence length="341" mass="38331">MDTAFATGELQIVESDSSEDFEYGLEIDWSYLTVSRKFVQSENTFQPTDVEVVTSKEFEPSSSFALPMPILHLYMACKSALSMIELQMREEPEGVKIQKALCRFKTWGIGLLDGQSGLDRVIGARVQESGDSEGIQTVIISVLVDLALVEDQLLGALSEMCDDQDRERLRELQVEVIASLGIDNVEEISSRRYSWSTREAKIRELQNTERERRELERRELERRERERRLEHIIAKTRRNLSTSKPQLTNPFDPGPPLEFGTHQPEATKLYHKGLRRTPQTLSTQKDTTPQASTTSTTSPQATPTSAQASDTSAKASATSSHTSTIIGGMYRTGFYTVQTSQ</sequence>
<dbReference type="Proteomes" id="UP000800040">
    <property type="component" value="Unassembled WGS sequence"/>
</dbReference>
<keyword evidence="4" id="KW-1185">Reference proteome</keyword>
<name>A0A6A5K2B7_9PLEO</name>
<evidence type="ECO:0000313" key="4">
    <source>
        <dbReference type="Proteomes" id="UP000800040"/>
    </source>
</evidence>
<feature type="coiled-coil region" evidence="1">
    <location>
        <begin position="198"/>
        <end position="225"/>
    </location>
</feature>
<evidence type="ECO:0000256" key="2">
    <source>
        <dbReference type="SAM" id="MobiDB-lite"/>
    </source>
</evidence>